<evidence type="ECO:0000256" key="1">
    <source>
        <dbReference type="SAM" id="Phobius"/>
    </source>
</evidence>
<name>A0AAD9GBV6_BABDI</name>
<keyword evidence="1" id="KW-0472">Membrane</keyword>
<organism evidence="2 3">
    <name type="scientific">Babesia divergens</name>
    <dbReference type="NCBI Taxonomy" id="32595"/>
    <lineage>
        <taxon>Eukaryota</taxon>
        <taxon>Sar</taxon>
        <taxon>Alveolata</taxon>
        <taxon>Apicomplexa</taxon>
        <taxon>Aconoidasida</taxon>
        <taxon>Piroplasmida</taxon>
        <taxon>Babesiidae</taxon>
        <taxon>Babesia</taxon>
    </lineage>
</organism>
<evidence type="ECO:0000313" key="2">
    <source>
        <dbReference type="EMBL" id="KAK1935519.1"/>
    </source>
</evidence>
<gene>
    <name evidence="2" type="ORF">X943_003032</name>
</gene>
<proteinExistence type="predicted"/>
<keyword evidence="1" id="KW-1133">Transmembrane helix</keyword>
<dbReference type="EMBL" id="JAHBMH010000054">
    <property type="protein sequence ID" value="KAK1935519.1"/>
    <property type="molecule type" value="Genomic_DNA"/>
</dbReference>
<keyword evidence="1" id="KW-0812">Transmembrane</keyword>
<dbReference type="Proteomes" id="UP001195914">
    <property type="component" value="Unassembled WGS sequence"/>
</dbReference>
<dbReference type="AlphaFoldDB" id="A0AAD9GBV6"/>
<reference evidence="2" key="2">
    <citation type="submission" date="2021-05" db="EMBL/GenBank/DDBJ databases">
        <authorList>
            <person name="Pain A."/>
        </authorList>
    </citation>
    <scope>NUCLEOTIDE SEQUENCE</scope>
    <source>
        <strain evidence="2">1802A</strain>
    </source>
</reference>
<comment type="caution">
    <text evidence="2">The sequence shown here is derived from an EMBL/GenBank/DDBJ whole genome shotgun (WGS) entry which is preliminary data.</text>
</comment>
<evidence type="ECO:0000313" key="3">
    <source>
        <dbReference type="Proteomes" id="UP001195914"/>
    </source>
</evidence>
<protein>
    <submittedName>
        <fullName evidence="2">Variant erythrocyte surface antigen-1 family protein</fullName>
    </submittedName>
</protein>
<keyword evidence="3" id="KW-1185">Reference proteome</keyword>
<sequence>MVCCMYYTDVFVGQDNIENLKNALKAELEGSVQDGDLTQLTALAEGLKSFIGYSGGGLDGNGIGKNDTGGSQNGYSSSYKSPDASWEKLCKNCQCKSVSNSSSHSCSCGSQSGSVCSDPLKCCENCDVRRAAKIFLGFLPCLYYGLKILWVRCNDASQWPKWSGKISTASDLNNFLKACGYDLKTLNDLQASQIYSSLNSLFKNDSNGTFDNLYNIVSKEYFSKTLPSSPCSSSCPSPSPSSSHVYPSTVRSILLWLSGLPFSKGFNALLQYSKGLCPPSEKSLNSDEFLYCIHVSCFLLPISVISAIQHPGASKSFIPSPSDWEPFCYPEDPFDLFNMLLENVRKVFVPLKFLCLQCENGAAQGGWTSCTFGQTCAEALKSSSTSGSFKSSGCGSCDGHETYLCTWTNSNQTVHDGHCLNGQCLGSGPCTSKASNGHASAKPCTPCPHPLLRFLIDDFSESSDSQPENSQKFRTPFHSSTVTPMGFSQGNLSSTGKKGFDLHRVLHVFCDDGFYPLTRLAEFSLCVSRHPPETLLDLYAFFVKFKDSDVFKNDFASYASGEPGTPDGSALQSAVQGLYGSSNSHSNSHPFDLMSISGCHANKASPPTCGPYLYSLTGDIYNIFVEDFVDTYLSWICYLAKDFKTLLERFHAAAEKKFSKCCSSGSCQKIVTCPCAHPLFYSHGFTFMKASTLSGGTPKKCSDFLDQLKKVLEENSPLGLLIKQIENFLWSIRFPFFFGFLYVWFCVLSYFCYVILIKLDTVHTGSHLHLPRSFKILPSTLFSDASSRLKDLSYFTL</sequence>
<feature type="transmembrane region" description="Helical" evidence="1">
    <location>
        <begin position="734"/>
        <end position="756"/>
    </location>
</feature>
<reference evidence="2" key="1">
    <citation type="journal article" date="2014" name="Nucleic Acids Res.">
        <title>The evolutionary dynamics of variant antigen genes in Babesia reveal a history of genomic innovation underlying host-parasite interaction.</title>
        <authorList>
            <person name="Jackson A.P."/>
            <person name="Otto T.D."/>
            <person name="Darby A."/>
            <person name="Ramaprasad A."/>
            <person name="Xia D."/>
            <person name="Echaide I.E."/>
            <person name="Farber M."/>
            <person name="Gahlot S."/>
            <person name="Gamble J."/>
            <person name="Gupta D."/>
            <person name="Gupta Y."/>
            <person name="Jackson L."/>
            <person name="Malandrin L."/>
            <person name="Malas T.B."/>
            <person name="Moussa E."/>
            <person name="Nair M."/>
            <person name="Reid A.J."/>
            <person name="Sanders M."/>
            <person name="Sharma J."/>
            <person name="Tracey A."/>
            <person name="Quail M.A."/>
            <person name="Weir W."/>
            <person name="Wastling J.M."/>
            <person name="Hall N."/>
            <person name="Willadsen P."/>
            <person name="Lingelbach K."/>
            <person name="Shiels B."/>
            <person name="Tait A."/>
            <person name="Berriman M."/>
            <person name="Allred D.R."/>
            <person name="Pain A."/>
        </authorList>
    </citation>
    <scope>NUCLEOTIDE SEQUENCE</scope>
    <source>
        <strain evidence="2">1802A</strain>
    </source>
</reference>
<accession>A0AAD9GBV6</accession>